<proteinExistence type="predicted"/>
<reference evidence="1" key="1">
    <citation type="submission" date="2019-10" db="EMBL/GenBank/DDBJ databases">
        <authorList>
            <person name="Soares A.E.R."/>
            <person name="Aleixo A."/>
            <person name="Schneider P."/>
            <person name="Miyaki C.Y."/>
            <person name="Schneider M.P."/>
            <person name="Mello C."/>
            <person name="Vasconcelos A.T.R."/>
        </authorList>
    </citation>
    <scope>NUCLEOTIDE SEQUENCE</scope>
    <source>
        <tissue evidence="1">Muscle</tissue>
    </source>
</reference>
<dbReference type="Proteomes" id="UP001145742">
    <property type="component" value="Unassembled WGS sequence"/>
</dbReference>
<protein>
    <submittedName>
        <fullName evidence="1">RNA-directed DNA polymerase from mobile element jockey-like protein</fullName>
    </submittedName>
</protein>
<comment type="caution">
    <text evidence="1">The sequence shown here is derived from an EMBL/GenBank/DDBJ whole genome shotgun (WGS) entry which is preliminary data.</text>
</comment>
<keyword evidence="2" id="KW-1185">Reference proteome</keyword>
<accession>A0ABQ9DV25</accession>
<dbReference type="PANTHER" id="PTHR33395:SF22">
    <property type="entry name" value="REVERSE TRANSCRIPTASE DOMAIN-CONTAINING PROTEIN"/>
    <property type="match status" value="1"/>
</dbReference>
<evidence type="ECO:0000313" key="2">
    <source>
        <dbReference type="Proteomes" id="UP001145742"/>
    </source>
</evidence>
<dbReference type="EMBL" id="WHWB01032283">
    <property type="protein sequence ID" value="KAJ7426224.1"/>
    <property type="molecule type" value="Genomic_DNA"/>
</dbReference>
<sequence>MTENDQLPIGPGIVCDRLLQLHSYKSIGTDGIHQRILKELDDVIAKPLLMIFEWSWEFGEVPSDWKLANVVLIFKKVKNEDPGNYRPVSLISMSVTVMEKIILEGMAKHLKDKAIIGPSQHSFMRGNSCLSNLISFKHKDWKGYKASFQMTKLSGSVDSLKGREALQRDLSKLEDRAITGHRKYSKGKCRILYRMGQP</sequence>
<organism evidence="1 2">
    <name type="scientific">Willisornis vidua</name>
    <name type="common">Xingu scale-backed antbird</name>
    <dbReference type="NCBI Taxonomy" id="1566151"/>
    <lineage>
        <taxon>Eukaryota</taxon>
        <taxon>Metazoa</taxon>
        <taxon>Chordata</taxon>
        <taxon>Craniata</taxon>
        <taxon>Vertebrata</taxon>
        <taxon>Euteleostomi</taxon>
        <taxon>Archelosauria</taxon>
        <taxon>Archosauria</taxon>
        <taxon>Dinosauria</taxon>
        <taxon>Saurischia</taxon>
        <taxon>Theropoda</taxon>
        <taxon>Coelurosauria</taxon>
        <taxon>Aves</taxon>
        <taxon>Neognathae</taxon>
        <taxon>Neoaves</taxon>
        <taxon>Telluraves</taxon>
        <taxon>Australaves</taxon>
        <taxon>Passeriformes</taxon>
        <taxon>Thamnophilidae</taxon>
        <taxon>Willisornis</taxon>
    </lineage>
</organism>
<dbReference type="PANTHER" id="PTHR33395">
    <property type="entry name" value="TRANSCRIPTASE, PUTATIVE-RELATED-RELATED"/>
    <property type="match status" value="1"/>
</dbReference>
<gene>
    <name evidence="1" type="ORF">WISP_17925</name>
</gene>
<name>A0ABQ9DV25_9PASS</name>
<evidence type="ECO:0000313" key="1">
    <source>
        <dbReference type="EMBL" id="KAJ7426224.1"/>
    </source>
</evidence>